<dbReference type="PANTHER" id="PTHR10970:SF1">
    <property type="entry name" value="CLUSTERIN"/>
    <property type="match status" value="1"/>
</dbReference>
<feature type="chain" id="PRO_5023893943" description="Clusterin" evidence="25">
    <location>
        <begin position="48"/>
        <end position="484"/>
    </location>
</feature>
<comment type="subcellular location">
    <subcellularLocation>
        <location evidence="5">Cytoplasm</location>
        <location evidence="5">Cytosol</location>
    </subcellularLocation>
    <subcellularLocation>
        <location evidence="6">Cytoplasm</location>
        <location evidence="6">Perinuclear region</location>
    </subcellularLocation>
    <subcellularLocation>
        <location evidence="3">Cytoplasmic vesicle</location>
        <location evidence="3">Secretory vesicle</location>
        <location evidence="3">Chromaffin granule</location>
    </subcellularLocation>
    <subcellularLocation>
        <location evidence="2">Endoplasmic reticulum</location>
    </subcellularLocation>
    <subcellularLocation>
        <location evidence="4">Mitochondrion membrane</location>
        <topology evidence="4">Peripheral membrane protein</topology>
        <orientation evidence="4">Cytoplasmic side</orientation>
    </subcellularLocation>
    <subcellularLocation>
        <location evidence="1">Nucleus</location>
    </subcellularLocation>
    <subcellularLocation>
        <location evidence="7">Secreted</location>
    </subcellularLocation>
</comment>
<evidence type="ECO:0000256" key="19">
    <source>
        <dbReference type="ARBA" id="ARBA00023186"/>
    </source>
</evidence>
<keyword evidence="23" id="KW-0175">Coiled coil</keyword>
<evidence type="ECO:0000256" key="18">
    <source>
        <dbReference type="ARBA" id="ARBA00023180"/>
    </source>
</evidence>
<evidence type="ECO:0000256" key="6">
    <source>
        <dbReference type="ARBA" id="ARBA00004556"/>
    </source>
</evidence>
<feature type="signal peptide" evidence="25">
    <location>
        <begin position="1"/>
        <end position="47"/>
    </location>
</feature>
<keyword evidence="19" id="KW-0143">Chaperone</keyword>
<evidence type="ECO:0000256" key="14">
    <source>
        <dbReference type="ARBA" id="ARBA00022843"/>
    </source>
</evidence>
<organism evidence="28 29">
    <name type="scientific">Monodelphis domestica</name>
    <name type="common">Gray short-tailed opossum</name>
    <dbReference type="NCBI Taxonomy" id="13616"/>
    <lineage>
        <taxon>Eukaryota</taxon>
        <taxon>Metazoa</taxon>
        <taxon>Chordata</taxon>
        <taxon>Craniata</taxon>
        <taxon>Vertebrata</taxon>
        <taxon>Euteleostomi</taxon>
        <taxon>Mammalia</taxon>
        <taxon>Metatheria</taxon>
        <taxon>Didelphimorphia</taxon>
        <taxon>Didelphidae</taxon>
        <taxon>Monodelphis</taxon>
    </lineage>
</organism>
<dbReference type="GO" id="GO:0032436">
    <property type="term" value="P:positive regulation of proteasomal ubiquitin-dependent protein catabolic process"/>
    <property type="evidence" value="ECO:0000318"/>
    <property type="project" value="GO_Central"/>
</dbReference>
<evidence type="ECO:0000256" key="17">
    <source>
        <dbReference type="ARBA" id="ARBA00023157"/>
    </source>
</evidence>
<comment type="similarity">
    <text evidence="8 22">Belongs to the clusterin family.</text>
</comment>
<dbReference type="InterPro" id="IPR000753">
    <property type="entry name" value="Clusterin-like"/>
</dbReference>
<dbReference type="GO" id="GO:0005634">
    <property type="term" value="C:nucleus"/>
    <property type="evidence" value="ECO:0000318"/>
    <property type="project" value="GO_Central"/>
</dbReference>
<dbReference type="GO" id="GO:0005783">
    <property type="term" value="C:endoplasmic reticulum"/>
    <property type="evidence" value="ECO:0007669"/>
    <property type="project" value="UniProtKB-SubCell"/>
</dbReference>
<evidence type="ECO:0000256" key="8">
    <source>
        <dbReference type="ARBA" id="ARBA00010069"/>
    </source>
</evidence>
<evidence type="ECO:0000256" key="21">
    <source>
        <dbReference type="ARBA" id="ARBA00023329"/>
    </source>
</evidence>
<keyword evidence="14" id="KW-0832">Ubl conjugation</keyword>
<evidence type="ECO:0000256" key="22">
    <source>
        <dbReference type="RuleBase" id="RU000629"/>
    </source>
</evidence>
<keyword evidence="10" id="KW-0963">Cytoplasm</keyword>
<dbReference type="HOGENOM" id="CLU_042162_2_0_1"/>
<evidence type="ECO:0000313" key="29">
    <source>
        <dbReference type="Proteomes" id="UP000002280"/>
    </source>
</evidence>
<evidence type="ECO:0000256" key="11">
    <source>
        <dbReference type="ARBA" id="ARBA00022525"/>
    </source>
</evidence>
<keyword evidence="29" id="KW-1185">Reference proteome</keyword>
<evidence type="ECO:0000256" key="2">
    <source>
        <dbReference type="ARBA" id="ARBA00004240"/>
    </source>
</evidence>
<evidence type="ECO:0000256" key="12">
    <source>
        <dbReference type="ARBA" id="ARBA00022729"/>
    </source>
</evidence>
<dbReference type="InterPro" id="IPR016014">
    <property type="entry name" value="Clusterin_N"/>
</dbReference>
<dbReference type="FunCoup" id="F6UX07">
    <property type="interactions" value="249"/>
</dbReference>
<name>F6UX07_MONDO</name>
<dbReference type="Pfam" id="PF01093">
    <property type="entry name" value="Clusterin"/>
    <property type="match status" value="1"/>
</dbReference>
<dbReference type="GO" id="GO:0048471">
    <property type="term" value="C:perinuclear region of cytoplasm"/>
    <property type="evidence" value="ECO:0007669"/>
    <property type="project" value="UniProtKB-SubCell"/>
</dbReference>
<dbReference type="GO" id="GO:0005829">
    <property type="term" value="C:cytosol"/>
    <property type="evidence" value="ECO:0007669"/>
    <property type="project" value="UniProtKB-SubCell"/>
</dbReference>
<keyword evidence="16" id="KW-0472">Membrane</keyword>
<dbReference type="InParanoid" id="F6UX07"/>
<keyword evidence="21" id="KW-0968">Cytoplasmic vesicle</keyword>
<evidence type="ECO:0000256" key="23">
    <source>
        <dbReference type="SAM" id="Coils"/>
    </source>
</evidence>
<feature type="coiled-coil region" evidence="23">
    <location>
        <begin position="182"/>
        <end position="216"/>
    </location>
</feature>
<evidence type="ECO:0000256" key="13">
    <source>
        <dbReference type="ARBA" id="ARBA00022824"/>
    </source>
</evidence>
<keyword evidence="11" id="KW-0964">Secreted</keyword>
<dbReference type="Proteomes" id="UP000002280">
    <property type="component" value="Chromosome 1"/>
</dbReference>
<dbReference type="GeneTree" id="ENSGT00530000063668"/>
<evidence type="ECO:0000256" key="10">
    <source>
        <dbReference type="ARBA" id="ARBA00022490"/>
    </source>
</evidence>
<dbReference type="PROSITE" id="PS00492">
    <property type="entry name" value="CLUSTERIN_1"/>
    <property type="match status" value="1"/>
</dbReference>
<dbReference type="PANTHER" id="PTHR10970">
    <property type="entry name" value="CLUSTERIN"/>
    <property type="match status" value="1"/>
</dbReference>
<dbReference type="InterPro" id="IPR016015">
    <property type="entry name" value="Clusterin_C"/>
</dbReference>
<feature type="domain" description="Clusterin C-terminal" evidence="27">
    <location>
        <begin position="257"/>
        <end position="475"/>
    </location>
</feature>
<evidence type="ECO:0000259" key="27">
    <source>
        <dbReference type="SMART" id="SM00035"/>
    </source>
</evidence>
<reference evidence="28 29" key="1">
    <citation type="journal article" date="2007" name="Nature">
        <title>Genome of the marsupial Monodelphis domestica reveals innovation in non-coding sequences.</title>
        <authorList>
            <person name="Mikkelsen T.S."/>
            <person name="Wakefield M.J."/>
            <person name="Aken B."/>
            <person name="Amemiya C.T."/>
            <person name="Chang J.L."/>
            <person name="Duke S."/>
            <person name="Garber M."/>
            <person name="Gentles A.J."/>
            <person name="Goodstadt L."/>
            <person name="Heger A."/>
            <person name="Jurka J."/>
            <person name="Kamal M."/>
            <person name="Mauceli E."/>
            <person name="Searle S.M."/>
            <person name="Sharpe T."/>
            <person name="Baker M.L."/>
            <person name="Batzer M.A."/>
            <person name="Benos P.V."/>
            <person name="Belov K."/>
            <person name="Clamp M."/>
            <person name="Cook A."/>
            <person name="Cuff J."/>
            <person name="Das R."/>
            <person name="Davidow L."/>
            <person name="Deakin J.E."/>
            <person name="Fazzari M.J."/>
            <person name="Glass J.L."/>
            <person name="Grabherr M."/>
            <person name="Greally J.M."/>
            <person name="Gu W."/>
            <person name="Hore T.A."/>
            <person name="Huttley G.A."/>
            <person name="Kleber M."/>
            <person name="Jirtle R.L."/>
            <person name="Koina E."/>
            <person name="Lee J.T."/>
            <person name="Mahony S."/>
            <person name="Marra M.A."/>
            <person name="Miller R.D."/>
            <person name="Nicholls R.D."/>
            <person name="Oda M."/>
            <person name="Papenfuss A.T."/>
            <person name="Parra Z.E."/>
            <person name="Pollock D.D."/>
            <person name="Ray D.A."/>
            <person name="Schein J.E."/>
            <person name="Speed T.P."/>
            <person name="Thompson K."/>
            <person name="VandeBerg J.L."/>
            <person name="Wade C.M."/>
            <person name="Walker J.A."/>
            <person name="Waters P.D."/>
            <person name="Webber C."/>
            <person name="Weidman J.R."/>
            <person name="Xie X."/>
            <person name="Zody M.C."/>
            <person name="Baldwin J."/>
            <person name="Abdouelleil A."/>
            <person name="Abdulkadir J."/>
            <person name="Abebe A."/>
            <person name="Abera B."/>
            <person name="Abreu J."/>
            <person name="Acer S.C."/>
            <person name="Aftuck L."/>
            <person name="Alexander A."/>
            <person name="An P."/>
            <person name="Anderson E."/>
            <person name="Anderson S."/>
            <person name="Arachi H."/>
            <person name="Azer M."/>
            <person name="Bachantsang P."/>
            <person name="Barry A."/>
            <person name="Bayul T."/>
            <person name="Berlin A."/>
            <person name="Bessette D."/>
            <person name="Bloom T."/>
            <person name="Bloom T."/>
            <person name="Boguslavskiy L."/>
            <person name="Bonnet C."/>
            <person name="Boukhgalter B."/>
            <person name="Bourzgui I."/>
            <person name="Brown A."/>
            <person name="Cahill P."/>
            <person name="Channer S."/>
            <person name="Cheshatsang Y."/>
            <person name="Chuda L."/>
            <person name="Citroen M."/>
            <person name="Collymore A."/>
            <person name="Cooke P."/>
            <person name="Costello M."/>
            <person name="D'Aco K."/>
            <person name="Daza R."/>
            <person name="De Haan G."/>
            <person name="DeGray S."/>
            <person name="DeMaso C."/>
            <person name="Dhargay N."/>
            <person name="Dooley K."/>
            <person name="Dooley E."/>
            <person name="Doricent M."/>
            <person name="Dorje P."/>
            <person name="Dorjee K."/>
            <person name="Dupes A."/>
            <person name="Elong R."/>
            <person name="Falk J."/>
            <person name="Farina A."/>
            <person name="Faro S."/>
            <person name="Ferguson D."/>
            <person name="Fisher S."/>
            <person name="Foley C.D."/>
            <person name="Franke A."/>
            <person name="Friedrich D."/>
            <person name="Gadbois L."/>
            <person name="Gearin G."/>
            <person name="Gearin C.R."/>
            <person name="Giannoukos G."/>
            <person name="Goode T."/>
            <person name="Graham J."/>
            <person name="Grandbois E."/>
            <person name="Grewal S."/>
            <person name="Gyaltsen K."/>
            <person name="Hafez N."/>
            <person name="Hagos B."/>
            <person name="Hall J."/>
            <person name="Henson C."/>
            <person name="Hollinger A."/>
            <person name="Honan T."/>
            <person name="Huard M.D."/>
            <person name="Hughes L."/>
            <person name="Hurhula B."/>
            <person name="Husby M.E."/>
            <person name="Kamat A."/>
            <person name="Kanga B."/>
            <person name="Kashin S."/>
            <person name="Khazanovich D."/>
            <person name="Kisner P."/>
            <person name="Lance K."/>
            <person name="Lara M."/>
            <person name="Lee W."/>
            <person name="Lennon N."/>
            <person name="Letendre F."/>
            <person name="LeVine R."/>
            <person name="Lipovsky A."/>
            <person name="Liu X."/>
            <person name="Liu J."/>
            <person name="Liu S."/>
            <person name="Lokyitsang T."/>
            <person name="Lokyitsang Y."/>
            <person name="Lubonja R."/>
            <person name="Lui A."/>
            <person name="MacDonald P."/>
            <person name="Magnisalis V."/>
            <person name="Maru K."/>
            <person name="Matthews C."/>
            <person name="McCusker W."/>
            <person name="McDonough S."/>
            <person name="Mehta T."/>
            <person name="Meldrim J."/>
            <person name="Meneus L."/>
            <person name="Mihai O."/>
            <person name="Mihalev A."/>
            <person name="Mihova T."/>
            <person name="Mittelman R."/>
            <person name="Mlenga V."/>
            <person name="Montmayeur A."/>
            <person name="Mulrain L."/>
            <person name="Navidi A."/>
            <person name="Naylor J."/>
            <person name="Negash T."/>
            <person name="Nguyen T."/>
            <person name="Nguyen N."/>
            <person name="Nicol R."/>
            <person name="Norbu C."/>
            <person name="Norbu N."/>
            <person name="Novod N."/>
            <person name="O'Neill B."/>
            <person name="Osman S."/>
            <person name="Markiewicz E."/>
            <person name="Oyono O.L."/>
            <person name="Patti C."/>
            <person name="Phunkhang P."/>
            <person name="Pierre F."/>
            <person name="Priest M."/>
            <person name="Raghuraman S."/>
            <person name="Rege F."/>
            <person name="Reyes R."/>
            <person name="Rise C."/>
            <person name="Rogov P."/>
            <person name="Ross K."/>
            <person name="Ryan E."/>
            <person name="Settipalli S."/>
            <person name="Shea T."/>
            <person name="Sherpa N."/>
            <person name="Shi L."/>
            <person name="Shih D."/>
            <person name="Sparrow T."/>
            <person name="Spaulding J."/>
            <person name="Stalker J."/>
            <person name="Stange-Thomann N."/>
            <person name="Stavropoulos S."/>
            <person name="Stone C."/>
            <person name="Strader C."/>
            <person name="Tesfaye S."/>
            <person name="Thomson T."/>
            <person name="Thoulutsang Y."/>
            <person name="Thoulutsang D."/>
            <person name="Topham K."/>
            <person name="Topping I."/>
            <person name="Tsamla T."/>
            <person name="Vassiliev H."/>
            <person name="Vo A."/>
            <person name="Wangchuk T."/>
            <person name="Wangdi T."/>
            <person name="Weiand M."/>
            <person name="Wilkinson J."/>
            <person name="Wilson A."/>
            <person name="Yadav S."/>
            <person name="Young G."/>
            <person name="Yu Q."/>
            <person name="Zembek L."/>
            <person name="Zhong D."/>
            <person name="Zimmer A."/>
            <person name="Zwirko Z."/>
            <person name="Jaffe D.B."/>
            <person name="Alvarez P."/>
            <person name="Brockman W."/>
            <person name="Butler J."/>
            <person name="Chin C."/>
            <person name="Gnerre S."/>
            <person name="MacCallum I."/>
            <person name="Graves J.A."/>
            <person name="Ponting C.P."/>
            <person name="Breen M."/>
            <person name="Samollow P.B."/>
            <person name="Lander E.S."/>
            <person name="Lindblad-Toh K."/>
        </authorList>
    </citation>
    <scope>NUCLEOTIDE SEQUENCE [LARGE SCALE GENOMIC DNA]</scope>
</reference>
<evidence type="ECO:0000256" key="9">
    <source>
        <dbReference type="ARBA" id="ARBA00020334"/>
    </source>
</evidence>
<accession>F6UX07</accession>
<dbReference type="OMA" id="QGSKYIN"/>
<dbReference type="STRING" id="13616.ENSMODP00000029013"/>
<dbReference type="GO" id="GO:0051787">
    <property type="term" value="F:misfolded protein binding"/>
    <property type="evidence" value="ECO:0000318"/>
    <property type="project" value="GO_Central"/>
</dbReference>
<dbReference type="GO" id="GO:0031966">
    <property type="term" value="C:mitochondrial membrane"/>
    <property type="evidence" value="ECO:0007669"/>
    <property type="project" value="UniProtKB-SubCell"/>
</dbReference>
<evidence type="ECO:0000256" key="24">
    <source>
        <dbReference type="SAM" id="MobiDB-lite"/>
    </source>
</evidence>
<dbReference type="Bgee" id="ENSMODG00000015960">
    <property type="expression patterns" value="Expressed in cerebellum and 18 other cell types or tissues"/>
</dbReference>
<feature type="region of interest" description="Disordered" evidence="24">
    <location>
        <begin position="1"/>
        <end position="20"/>
    </location>
</feature>
<dbReference type="Ensembl" id="ENSMODT00000030591.3">
    <property type="protein sequence ID" value="ENSMODP00000029013.3"/>
    <property type="gene ID" value="ENSMODG00000015960.4"/>
</dbReference>
<evidence type="ECO:0000313" key="28">
    <source>
        <dbReference type="Ensembl" id="ENSMODP00000029013.3"/>
    </source>
</evidence>
<feature type="domain" description="Clusterin N-terminal" evidence="26">
    <location>
        <begin position="46"/>
        <end position="256"/>
    </location>
</feature>
<keyword evidence="18" id="KW-0325">Glycoprotein</keyword>
<keyword evidence="13" id="KW-0256">Endoplasmic reticulum</keyword>
<dbReference type="AlphaFoldDB" id="F6UX07"/>
<dbReference type="GO" id="GO:0042583">
    <property type="term" value="C:chromaffin granule"/>
    <property type="evidence" value="ECO:0007669"/>
    <property type="project" value="UniProtKB-SubCell"/>
</dbReference>
<dbReference type="eggNOG" id="ENOG502RBQP">
    <property type="taxonomic scope" value="Eukaryota"/>
</dbReference>
<keyword evidence="12 25" id="KW-0732">Signal</keyword>
<dbReference type="InterPro" id="IPR033986">
    <property type="entry name" value="Clusterin_CS"/>
</dbReference>
<evidence type="ECO:0000256" key="20">
    <source>
        <dbReference type="ARBA" id="ARBA00023242"/>
    </source>
</evidence>
<keyword evidence="20" id="KW-0539">Nucleus</keyword>
<dbReference type="GO" id="GO:0005615">
    <property type="term" value="C:extracellular space"/>
    <property type="evidence" value="ECO:0000318"/>
    <property type="project" value="GO_Central"/>
</dbReference>
<dbReference type="SMART" id="SM00030">
    <property type="entry name" value="CLb"/>
    <property type="match status" value="1"/>
</dbReference>
<dbReference type="GO" id="GO:0042981">
    <property type="term" value="P:regulation of apoptotic process"/>
    <property type="evidence" value="ECO:0000318"/>
    <property type="project" value="GO_Central"/>
</dbReference>
<proteinExistence type="inferred from homology"/>
<evidence type="ECO:0000256" key="16">
    <source>
        <dbReference type="ARBA" id="ARBA00023136"/>
    </source>
</evidence>
<feature type="coiled-coil region" evidence="23">
    <location>
        <begin position="90"/>
        <end position="117"/>
    </location>
</feature>
<evidence type="ECO:0000256" key="7">
    <source>
        <dbReference type="ARBA" id="ARBA00004613"/>
    </source>
</evidence>
<evidence type="ECO:0000256" key="3">
    <source>
        <dbReference type="ARBA" id="ARBA00004248"/>
    </source>
</evidence>
<sequence>MMRKLNRYGARSASLPYDSGTRNRSKMKPLLLLLFLGLSLSWKKGQALITPNDLLDMSAQGSRYIGNEYENALNGVKQMKNLMDKTGKDRRMLLTNLEEAKKQKEDAIQEAKTLEKLMTEKPEVCNDTMSSLWDECKPCLKQTCMKYYTKVCRSGSGMVGRQLEELLNHSSPFSIWLNGERMDTLLKDDQEQKRRLMNLEENYNVVQHNMDELFLRSLLYPDSMHPFIIRPFGGIFSDSPRPPFRPTFFSKQRVVRDIPPFFSQHPASFQNLFQPFFEMSQKIMESAQRAMEKEKDGNLNTYHSPENDTNERMVCREIRRNSAGCLKMKDQCEKCREIVSVDCSETESNHTHLREKFEDALRIAEKFTRQYNDLLQSYQSKMLDTSTLLDQLNQQFGWVSRLANATKIKNGEYLQVSTVFSRSPDPEDPSKPSDTEVVVQLFDSEPITLTVPAEISWDDPKFMEIVSEEALKQYKKKDLENQIV</sequence>
<evidence type="ECO:0000259" key="26">
    <source>
        <dbReference type="SMART" id="SM00030"/>
    </source>
</evidence>
<evidence type="ECO:0000256" key="4">
    <source>
        <dbReference type="ARBA" id="ARBA00004346"/>
    </source>
</evidence>
<evidence type="ECO:0000256" key="25">
    <source>
        <dbReference type="SAM" id="SignalP"/>
    </source>
</evidence>
<keyword evidence="15" id="KW-0496">Mitochondrion</keyword>
<evidence type="ECO:0000256" key="5">
    <source>
        <dbReference type="ARBA" id="ARBA00004514"/>
    </source>
</evidence>
<dbReference type="SMART" id="SM00035">
    <property type="entry name" value="CLa"/>
    <property type="match status" value="1"/>
</dbReference>
<dbReference type="PROSITE" id="PS00493">
    <property type="entry name" value="CLUSTERIN_2"/>
    <property type="match status" value="1"/>
</dbReference>
<keyword evidence="17" id="KW-1015">Disulfide bond</keyword>
<evidence type="ECO:0000256" key="1">
    <source>
        <dbReference type="ARBA" id="ARBA00004123"/>
    </source>
</evidence>
<evidence type="ECO:0000256" key="15">
    <source>
        <dbReference type="ARBA" id="ARBA00023128"/>
    </source>
</evidence>
<reference evidence="28" key="2">
    <citation type="submission" date="2025-08" db="UniProtKB">
        <authorList>
            <consortium name="Ensembl"/>
        </authorList>
    </citation>
    <scope>IDENTIFICATION</scope>
</reference>
<reference evidence="28" key="3">
    <citation type="submission" date="2025-09" db="UniProtKB">
        <authorList>
            <consortium name="Ensembl"/>
        </authorList>
    </citation>
    <scope>IDENTIFICATION</scope>
</reference>
<protein>
    <recommendedName>
        <fullName evidence="9 22">Clusterin</fullName>
    </recommendedName>
</protein>